<evidence type="ECO:0000313" key="2">
    <source>
        <dbReference type="Proteomes" id="UP000318420"/>
    </source>
</evidence>
<gene>
    <name evidence="1" type="ORF">LAh10_45</name>
</gene>
<evidence type="ECO:0008006" key="3">
    <source>
        <dbReference type="Google" id="ProtNLM"/>
    </source>
</evidence>
<organism evidence="1 2">
    <name type="scientific">Aeromonas phage LAh10</name>
    <dbReference type="NCBI Taxonomy" id="2591025"/>
    <lineage>
        <taxon>Viruses</taxon>
        <taxon>Duplodnaviria</taxon>
        <taxon>Heunggongvirae</taxon>
        <taxon>Uroviricota</taxon>
        <taxon>Caudoviricetes</taxon>
        <taxon>Chimalliviridae</taxon>
        <taxon>Ludhianavirus</taxon>
        <taxon>Ludhianavirus LAh10</taxon>
    </lineage>
</organism>
<proteinExistence type="predicted"/>
<dbReference type="EMBL" id="MK838116">
    <property type="protein sequence ID" value="QDH47176.1"/>
    <property type="molecule type" value="Genomic_DNA"/>
</dbReference>
<protein>
    <recommendedName>
        <fullName evidence="3">Lipoprotein</fullName>
    </recommendedName>
</protein>
<name>A0A514A1R3_9CAUD</name>
<keyword evidence="2" id="KW-1185">Reference proteome</keyword>
<sequence length="156" mass="17731">MDTRISMKLTDIVSRMAIVLSMIFIMTSCVSQPKVTAAGTYVEMKTELAKLQLYKDQLQLMKDDLTLIPAEVYSPGWKPKQARMEQLGQFLSQNDCTKTVAKDACYNSTRLILIATTKELDNDAETINALRSTIDQLIININKIIDEFNKDYVKKK</sequence>
<evidence type="ECO:0000313" key="1">
    <source>
        <dbReference type="EMBL" id="QDH47176.1"/>
    </source>
</evidence>
<dbReference type="PROSITE" id="PS51257">
    <property type="entry name" value="PROKAR_LIPOPROTEIN"/>
    <property type="match status" value="1"/>
</dbReference>
<accession>A0A514A1R3</accession>
<dbReference type="Proteomes" id="UP000318420">
    <property type="component" value="Segment"/>
</dbReference>
<reference evidence="1 2" key="1">
    <citation type="submission" date="2019-04" db="EMBL/GenBank/DDBJ databases">
        <title>Novel bacteriophages capable of disrupting biofilms from clinical strains of Aeromonas hydrophila with intrinsic antibiotic resistance.</title>
        <authorList>
            <person name="Kabwe M."/>
            <person name="Brown T.L."/>
            <person name="Speirs L."/>
            <person name="Ku H."/>
            <person name="Leach M."/>
            <person name="Chan H.T."/>
            <person name="Petrovski S."/>
            <person name="Lock P."/>
            <person name="Tucci J."/>
        </authorList>
    </citation>
    <scope>NUCLEOTIDE SEQUENCE [LARGE SCALE GENOMIC DNA]</scope>
</reference>